<sequence>MTSMAVIVAVLTRYQPGGPSERANVLAFLVSPERPTSIENGLTTCRRWLRQLQRAKELNLMLPDATLLIKGADSLMGPVLTRSQQSVFRLNSFRNERKLDYMPTFDSIVAFGQLILAEYELLQHSENLMDDSTYAFLQSLALTGKLAVQVDGALMFRMVWLYLIAEAVTEEL</sequence>
<organism evidence="1 2">
    <name type="scientific">Symbiodinium pilosum</name>
    <name type="common">Dinoflagellate</name>
    <dbReference type="NCBI Taxonomy" id="2952"/>
    <lineage>
        <taxon>Eukaryota</taxon>
        <taxon>Sar</taxon>
        <taxon>Alveolata</taxon>
        <taxon>Dinophyceae</taxon>
        <taxon>Suessiales</taxon>
        <taxon>Symbiodiniaceae</taxon>
        <taxon>Symbiodinium</taxon>
    </lineage>
</organism>
<dbReference type="EMBL" id="CAJNIZ010042769">
    <property type="protein sequence ID" value="CAE7637199.1"/>
    <property type="molecule type" value="Genomic_DNA"/>
</dbReference>
<dbReference type="OrthoDB" id="423711at2759"/>
<dbReference type="AlphaFoldDB" id="A0A812VQN5"/>
<protein>
    <submittedName>
        <fullName evidence="1">GIP protein</fullName>
    </submittedName>
</protein>
<feature type="non-terminal residue" evidence="1">
    <location>
        <position position="172"/>
    </location>
</feature>
<gene>
    <name evidence="1" type="primary">GIP</name>
    <name evidence="1" type="ORF">SPIL2461_LOCUS16820</name>
</gene>
<name>A0A812VQN5_SYMPI</name>
<proteinExistence type="predicted"/>
<reference evidence="1" key="1">
    <citation type="submission" date="2021-02" db="EMBL/GenBank/DDBJ databases">
        <authorList>
            <person name="Dougan E. K."/>
            <person name="Rhodes N."/>
            <person name="Thang M."/>
            <person name="Chan C."/>
        </authorList>
    </citation>
    <scope>NUCLEOTIDE SEQUENCE</scope>
</reference>
<evidence type="ECO:0000313" key="2">
    <source>
        <dbReference type="Proteomes" id="UP000649617"/>
    </source>
</evidence>
<accession>A0A812VQN5</accession>
<comment type="caution">
    <text evidence="1">The sequence shown here is derived from an EMBL/GenBank/DDBJ whole genome shotgun (WGS) entry which is preliminary data.</text>
</comment>
<evidence type="ECO:0000313" key="1">
    <source>
        <dbReference type="EMBL" id="CAE7637199.1"/>
    </source>
</evidence>
<keyword evidence="2" id="KW-1185">Reference proteome</keyword>
<dbReference type="Proteomes" id="UP000649617">
    <property type="component" value="Unassembled WGS sequence"/>
</dbReference>